<dbReference type="SMART" id="SM01111">
    <property type="entry name" value="CVNH"/>
    <property type="match status" value="1"/>
</dbReference>
<organism evidence="3 4">
    <name type="scientific">Coniochaeta pulveracea</name>
    <dbReference type="NCBI Taxonomy" id="177199"/>
    <lineage>
        <taxon>Eukaryota</taxon>
        <taxon>Fungi</taxon>
        <taxon>Dikarya</taxon>
        <taxon>Ascomycota</taxon>
        <taxon>Pezizomycotina</taxon>
        <taxon>Sordariomycetes</taxon>
        <taxon>Sordariomycetidae</taxon>
        <taxon>Coniochaetales</taxon>
        <taxon>Coniochaetaceae</taxon>
        <taxon>Coniochaeta</taxon>
    </lineage>
</organism>
<dbReference type="Pfam" id="PF08881">
    <property type="entry name" value="CVNH"/>
    <property type="match status" value="1"/>
</dbReference>
<evidence type="ECO:0000256" key="1">
    <source>
        <dbReference type="SAM" id="SignalP"/>
    </source>
</evidence>
<dbReference type="InterPro" id="IPR011058">
    <property type="entry name" value="Cyanovirin-N"/>
</dbReference>
<feature type="signal peptide" evidence="1">
    <location>
        <begin position="1"/>
        <end position="19"/>
    </location>
</feature>
<feature type="chain" id="PRO_5019442675" description="Cyanovirin-N domain-containing protein" evidence="1">
    <location>
        <begin position="20"/>
        <end position="122"/>
    </location>
</feature>
<dbReference type="InterPro" id="IPR036673">
    <property type="entry name" value="Cyanovirin-N_sf"/>
</dbReference>
<keyword evidence="4" id="KW-1185">Reference proteome</keyword>
<dbReference type="SUPFAM" id="SSF51322">
    <property type="entry name" value="Cyanovirin-N"/>
    <property type="match status" value="1"/>
</dbReference>
<reference evidence="3 4" key="1">
    <citation type="submission" date="2018-08" db="EMBL/GenBank/DDBJ databases">
        <title>Draft genome of the lignicolous fungus Coniochaeta pulveracea.</title>
        <authorList>
            <person name="Borstlap C.J."/>
            <person name="De Witt R.N."/>
            <person name="Botha A."/>
            <person name="Volschenk H."/>
        </authorList>
    </citation>
    <scope>NUCLEOTIDE SEQUENCE [LARGE SCALE GENOMIC DNA]</scope>
    <source>
        <strain evidence="3 4">CAB683</strain>
    </source>
</reference>
<gene>
    <name evidence="3" type="ORF">DL546_004542</name>
</gene>
<dbReference type="AlphaFoldDB" id="A0A420YMG7"/>
<accession>A0A420YMG7</accession>
<comment type="caution">
    <text evidence="3">The sequence shown here is derived from an EMBL/GenBank/DDBJ whole genome shotgun (WGS) entry which is preliminary data.</text>
</comment>
<evidence type="ECO:0000259" key="2">
    <source>
        <dbReference type="SMART" id="SM01111"/>
    </source>
</evidence>
<evidence type="ECO:0000313" key="3">
    <source>
        <dbReference type="EMBL" id="RKU49079.1"/>
    </source>
</evidence>
<keyword evidence="1" id="KW-0732">Signal</keyword>
<dbReference type="EMBL" id="QVQW01000002">
    <property type="protein sequence ID" value="RKU49079.1"/>
    <property type="molecule type" value="Genomic_DNA"/>
</dbReference>
<feature type="domain" description="Cyanovirin-N" evidence="2">
    <location>
        <begin position="22"/>
        <end position="121"/>
    </location>
</feature>
<evidence type="ECO:0000313" key="4">
    <source>
        <dbReference type="Proteomes" id="UP000275385"/>
    </source>
</evidence>
<dbReference type="OrthoDB" id="2947935at2759"/>
<dbReference type="Gene3D" id="2.30.60.10">
    <property type="entry name" value="Cyanovirin-N"/>
    <property type="match status" value="1"/>
</dbReference>
<proteinExistence type="predicted"/>
<name>A0A420YMG7_9PEZI</name>
<protein>
    <recommendedName>
        <fullName evidence="2">Cyanovirin-N domain-containing protein</fullName>
    </recommendedName>
</protein>
<dbReference type="Proteomes" id="UP000275385">
    <property type="component" value="Unassembled WGS sequence"/>
</dbReference>
<dbReference type="STRING" id="177199.A0A420YMG7"/>
<sequence>MQVSLVSVAALLAAPTALAWSGAWGSCNNWDAGGRWISAKCRNKAGNYVYAQIDMAQGACMSNNNGVLHCGGGGWWDSCGACNSLSGSVYTCQCRNGAGQYVDTSIDLNVCMGNDNGVLRCG</sequence>